<sequence>KRTNVCHQDSSSGPGCTDTKTTPFLTLVLQVLSSGQRVGSKRSITIEFHSHVIMLDYVTFSNPVSLEPRTVPPLPNG</sequence>
<keyword evidence="2" id="KW-1185">Reference proteome</keyword>
<dbReference type="EMBL" id="CYRY02014551">
    <property type="protein sequence ID" value="VCW84552.1"/>
    <property type="molecule type" value="Genomic_DNA"/>
</dbReference>
<gene>
    <name evidence="1" type="ORF">BN2614_LOCUS9</name>
</gene>
<comment type="caution">
    <text evidence="1">The sequence shown here is derived from an EMBL/GenBank/DDBJ whole genome shotgun (WGS) entry which is preliminary data.</text>
</comment>
<name>A0A9X9LSU2_GULGU</name>
<proteinExistence type="predicted"/>
<accession>A0A9X9LSU2</accession>
<feature type="non-terminal residue" evidence="1">
    <location>
        <position position="1"/>
    </location>
</feature>
<protein>
    <submittedName>
        <fullName evidence="1">Uncharacterized protein</fullName>
    </submittedName>
</protein>
<dbReference type="AlphaFoldDB" id="A0A9X9LSU2"/>
<evidence type="ECO:0000313" key="1">
    <source>
        <dbReference type="EMBL" id="VCW84552.1"/>
    </source>
</evidence>
<reference evidence="1 2" key="1">
    <citation type="submission" date="2018-10" db="EMBL/GenBank/DDBJ databases">
        <authorList>
            <person name="Ekblom R."/>
            <person name="Jareborg N."/>
        </authorList>
    </citation>
    <scope>NUCLEOTIDE SEQUENCE [LARGE SCALE GENOMIC DNA]</scope>
    <source>
        <tissue evidence="1">Muscle</tissue>
    </source>
</reference>
<dbReference type="Proteomes" id="UP000269945">
    <property type="component" value="Unassembled WGS sequence"/>
</dbReference>
<evidence type="ECO:0000313" key="2">
    <source>
        <dbReference type="Proteomes" id="UP000269945"/>
    </source>
</evidence>
<organism evidence="1 2">
    <name type="scientific">Gulo gulo</name>
    <name type="common">Wolverine</name>
    <name type="synonym">Gluton</name>
    <dbReference type="NCBI Taxonomy" id="48420"/>
    <lineage>
        <taxon>Eukaryota</taxon>
        <taxon>Metazoa</taxon>
        <taxon>Chordata</taxon>
        <taxon>Craniata</taxon>
        <taxon>Vertebrata</taxon>
        <taxon>Euteleostomi</taxon>
        <taxon>Mammalia</taxon>
        <taxon>Eutheria</taxon>
        <taxon>Laurasiatheria</taxon>
        <taxon>Carnivora</taxon>
        <taxon>Caniformia</taxon>
        <taxon>Musteloidea</taxon>
        <taxon>Mustelidae</taxon>
        <taxon>Guloninae</taxon>
        <taxon>Gulo</taxon>
    </lineage>
</organism>